<evidence type="ECO:0000313" key="12">
    <source>
        <dbReference type="Proteomes" id="UP001168972"/>
    </source>
</evidence>
<dbReference type="Gene3D" id="3.40.50.300">
    <property type="entry name" value="P-loop containing nucleotide triphosphate hydrolases"/>
    <property type="match status" value="1"/>
</dbReference>
<feature type="transmembrane region" description="Helical" evidence="7">
    <location>
        <begin position="200"/>
        <end position="220"/>
    </location>
</feature>
<feature type="transmembrane region" description="Helical" evidence="7">
    <location>
        <begin position="232"/>
        <end position="255"/>
    </location>
</feature>
<keyword evidence="12" id="KW-1185">Reference proteome</keyword>
<dbReference type="InterPro" id="IPR050352">
    <property type="entry name" value="ABCG_transporters"/>
</dbReference>
<dbReference type="InterPro" id="IPR027417">
    <property type="entry name" value="P-loop_NTPase"/>
</dbReference>
<reference evidence="11" key="2">
    <citation type="submission" date="2023-03" db="EMBL/GenBank/DDBJ databases">
        <authorList>
            <person name="Inwood S.N."/>
            <person name="Skelly J.G."/>
            <person name="Guhlin J."/>
            <person name="Harrop T.W.R."/>
            <person name="Goldson S.G."/>
            <person name="Dearden P.K."/>
        </authorList>
    </citation>
    <scope>NUCLEOTIDE SEQUENCE</scope>
    <source>
        <strain evidence="11">Lincoln</strain>
        <tissue evidence="11">Whole body</tissue>
    </source>
</reference>
<comment type="caution">
    <text evidence="11">The sequence shown here is derived from an EMBL/GenBank/DDBJ whole genome shotgun (WGS) entry which is preliminary data.</text>
</comment>
<evidence type="ECO:0000259" key="10">
    <source>
        <dbReference type="Pfam" id="PF19055"/>
    </source>
</evidence>
<evidence type="ECO:0000259" key="8">
    <source>
        <dbReference type="Pfam" id="PF00005"/>
    </source>
</evidence>
<dbReference type="SUPFAM" id="SSF52540">
    <property type="entry name" value="P-loop containing nucleoside triphosphate hydrolases"/>
    <property type="match status" value="1"/>
</dbReference>
<evidence type="ECO:0000259" key="9">
    <source>
        <dbReference type="Pfam" id="PF01061"/>
    </source>
</evidence>
<feature type="domain" description="ABC-2 type transporter transmembrane" evidence="9">
    <location>
        <begin position="182"/>
        <end position="286"/>
    </location>
</feature>
<dbReference type="PANTHER" id="PTHR48041">
    <property type="entry name" value="ABC TRANSPORTER G FAMILY MEMBER 28"/>
    <property type="match status" value="1"/>
</dbReference>
<dbReference type="Pfam" id="PF01061">
    <property type="entry name" value="ABC2_membrane"/>
    <property type="match status" value="1"/>
</dbReference>
<keyword evidence="5 7" id="KW-1133">Transmembrane helix</keyword>
<reference evidence="11" key="1">
    <citation type="journal article" date="2023" name="bioRxiv">
        <title>Scaffold-level genome assemblies of two parasitoid biocontrol wasps reveal the parthenogenesis mechanism and an associated novel virus.</title>
        <authorList>
            <person name="Inwood S."/>
            <person name="Skelly J."/>
            <person name="Guhlin J."/>
            <person name="Harrop T."/>
            <person name="Goldson S."/>
            <person name="Dearden P."/>
        </authorList>
    </citation>
    <scope>NUCLEOTIDE SEQUENCE</scope>
    <source>
        <strain evidence="11">Lincoln</strain>
        <tissue evidence="11">Whole body</tissue>
    </source>
</reference>
<evidence type="ECO:0000256" key="6">
    <source>
        <dbReference type="ARBA" id="ARBA00023136"/>
    </source>
</evidence>
<feature type="non-terminal residue" evidence="11">
    <location>
        <position position="288"/>
    </location>
</feature>
<dbReference type="InterPro" id="IPR043926">
    <property type="entry name" value="ABCG_dom"/>
</dbReference>
<evidence type="ECO:0000256" key="7">
    <source>
        <dbReference type="SAM" id="Phobius"/>
    </source>
</evidence>
<dbReference type="EMBL" id="JAQQBR010002241">
    <property type="protein sequence ID" value="KAK0157175.1"/>
    <property type="molecule type" value="Genomic_DNA"/>
</dbReference>
<evidence type="ECO:0008006" key="13">
    <source>
        <dbReference type="Google" id="ProtNLM"/>
    </source>
</evidence>
<dbReference type="GO" id="GO:0016887">
    <property type="term" value="F:ATP hydrolysis activity"/>
    <property type="evidence" value="ECO:0007669"/>
    <property type="project" value="InterPro"/>
</dbReference>
<dbReference type="PANTHER" id="PTHR48041:SF15">
    <property type="entry name" value="FI05267P"/>
    <property type="match status" value="1"/>
</dbReference>
<comment type="similarity">
    <text evidence="2">Belongs to the ABC transporter superfamily. ABCG family. Eye pigment precursor importer (TC 3.A.1.204) subfamily.</text>
</comment>
<keyword evidence="6 7" id="KW-0472">Membrane</keyword>
<feature type="non-terminal residue" evidence="11">
    <location>
        <position position="1"/>
    </location>
</feature>
<keyword evidence="3" id="KW-0813">Transport</keyword>
<dbReference type="GO" id="GO:0005524">
    <property type="term" value="F:ATP binding"/>
    <property type="evidence" value="ECO:0007669"/>
    <property type="project" value="InterPro"/>
</dbReference>
<dbReference type="Pfam" id="PF19055">
    <property type="entry name" value="ABC2_membrane_7"/>
    <property type="match status" value="1"/>
</dbReference>
<name>A0AA39C4B5_MICHY</name>
<dbReference type="InterPro" id="IPR013525">
    <property type="entry name" value="ABC2_TM"/>
</dbReference>
<proteinExistence type="inferred from homology"/>
<evidence type="ECO:0000256" key="4">
    <source>
        <dbReference type="ARBA" id="ARBA00022692"/>
    </source>
</evidence>
<evidence type="ECO:0000256" key="2">
    <source>
        <dbReference type="ARBA" id="ARBA00005814"/>
    </source>
</evidence>
<accession>A0AA39C4B5</accession>
<evidence type="ECO:0000256" key="1">
    <source>
        <dbReference type="ARBA" id="ARBA00004141"/>
    </source>
</evidence>
<dbReference type="GO" id="GO:0140359">
    <property type="term" value="F:ABC-type transporter activity"/>
    <property type="evidence" value="ECO:0007669"/>
    <property type="project" value="InterPro"/>
</dbReference>
<comment type="subcellular location">
    <subcellularLocation>
        <location evidence="1">Membrane</location>
        <topology evidence="1">Multi-pass membrane protein</topology>
    </subcellularLocation>
</comment>
<keyword evidence="4 7" id="KW-0812">Transmembrane</keyword>
<gene>
    <name evidence="11" type="ORF">PV327_011347</name>
</gene>
<evidence type="ECO:0000256" key="3">
    <source>
        <dbReference type="ARBA" id="ARBA00022448"/>
    </source>
</evidence>
<dbReference type="GO" id="GO:0005886">
    <property type="term" value="C:plasma membrane"/>
    <property type="evidence" value="ECO:0007669"/>
    <property type="project" value="TreeGrafter"/>
</dbReference>
<evidence type="ECO:0000313" key="11">
    <source>
        <dbReference type="EMBL" id="KAK0157175.1"/>
    </source>
</evidence>
<evidence type="ECO:0000256" key="5">
    <source>
        <dbReference type="ARBA" id="ARBA00022989"/>
    </source>
</evidence>
<dbReference type="InterPro" id="IPR003439">
    <property type="entry name" value="ABC_transporter-like_ATP-bd"/>
</dbReference>
<feature type="domain" description="ABC transporter family G" evidence="10">
    <location>
        <begin position="78"/>
        <end position="135"/>
    </location>
</feature>
<dbReference type="Proteomes" id="UP001168972">
    <property type="component" value="Unassembled WGS sequence"/>
</dbReference>
<organism evidence="11 12">
    <name type="scientific">Microctonus hyperodae</name>
    <name type="common">Parasitoid wasp</name>
    <dbReference type="NCBI Taxonomy" id="165561"/>
    <lineage>
        <taxon>Eukaryota</taxon>
        <taxon>Metazoa</taxon>
        <taxon>Ecdysozoa</taxon>
        <taxon>Arthropoda</taxon>
        <taxon>Hexapoda</taxon>
        <taxon>Insecta</taxon>
        <taxon>Pterygota</taxon>
        <taxon>Neoptera</taxon>
        <taxon>Endopterygota</taxon>
        <taxon>Hymenoptera</taxon>
        <taxon>Apocrita</taxon>
        <taxon>Ichneumonoidea</taxon>
        <taxon>Braconidae</taxon>
        <taxon>Euphorinae</taxon>
        <taxon>Microctonus</taxon>
    </lineage>
</organism>
<dbReference type="AlphaFoldDB" id="A0AA39C4B5"/>
<dbReference type="Pfam" id="PF00005">
    <property type="entry name" value="ABC_tran"/>
    <property type="match status" value="1"/>
</dbReference>
<sequence>IKEILETLRLVNAQNTVTDSLSGGEKKRLSIALELVNNPPVIFLDEPTTGLDEMSSIQCIDLLQRVAQSGRTVVCSIHTPSARIFTKFHQVYVVAAGQCIYRGPCSGVVSFLDYVGIECPKYYNPADFIIEVSNGEYGVGFIEKMVSMIDNRHPIIPIEKSPRFMMEISTEKKCSKLPWCDQFTISLKRMILQLYRDRNYMYLKMSLHVFLGFVIGGLFLGCGNDGSKTLFNFGFCFACIIVLLYLPMLPILLHFPLQVQLVKRENFNRWYDLSPYFCALTVVTIPAQ</sequence>
<feature type="domain" description="ABC transporter" evidence="8">
    <location>
        <begin position="2"/>
        <end position="49"/>
    </location>
</feature>
<protein>
    <recommendedName>
        <fullName evidence="13">ATP-binding cassette sub-family G member 1</fullName>
    </recommendedName>
</protein>